<dbReference type="NCBIfam" id="TIGR01068">
    <property type="entry name" value="thioredoxin"/>
    <property type="match status" value="1"/>
</dbReference>
<dbReference type="PROSITE" id="PS51352">
    <property type="entry name" value="THIOREDOXIN_2"/>
    <property type="match status" value="1"/>
</dbReference>
<dbReference type="RefSeq" id="WP_139757462.1">
    <property type="nucleotide sequence ID" value="NZ_CP039852.1"/>
</dbReference>
<evidence type="ECO:0000256" key="2">
    <source>
        <dbReference type="ARBA" id="ARBA00022448"/>
    </source>
</evidence>
<keyword evidence="2" id="KW-0813">Transport</keyword>
<feature type="domain" description="Thioredoxin" evidence="7">
    <location>
        <begin position="1"/>
        <end position="115"/>
    </location>
</feature>
<keyword evidence="4" id="KW-1015">Disulfide bond</keyword>
<evidence type="ECO:0000256" key="4">
    <source>
        <dbReference type="ARBA" id="ARBA00023157"/>
    </source>
</evidence>
<accession>A0A5B7YH72</accession>
<dbReference type="Proteomes" id="UP000304912">
    <property type="component" value="Chromosome"/>
</dbReference>
<keyword evidence="5" id="KW-0676">Redox-active center</keyword>
<dbReference type="PANTHER" id="PTHR45663:SF11">
    <property type="entry name" value="GEO12009P1"/>
    <property type="match status" value="1"/>
</dbReference>
<proteinExistence type="inferred from homology"/>
<dbReference type="Gene3D" id="3.40.30.10">
    <property type="entry name" value="Glutaredoxin"/>
    <property type="match status" value="1"/>
</dbReference>
<gene>
    <name evidence="8" type="primary">trxA</name>
    <name evidence="8" type="ORF">FBQ74_15180</name>
</gene>
<dbReference type="GO" id="GO:0005737">
    <property type="term" value="C:cytoplasm"/>
    <property type="evidence" value="ECO:0007669"/>
    <property type="project" value="TreeGrafter"/>
</dbReference>
<dbReference type="InterPro" id="IPR011990">
    <property type="entry name" value="TPR-like_helical_dom_sf"/>
</dbReference>
<dbReference type="EMBL" id="CP039852">
    <property type="protein sequence ID" value="QCZ94726.1"/>
    <property type="molecule type" value="Genomic_DNA"/>
</dbReference>
<protein>
    <recommendedName>
        <fullName evidence="6">Thioredoxin</fullName>
    </recommendedName>
</protein>
<dbReference type="Pfam" id="PF14561">
    <property type="entry name" value="TPR_20"/>
    <property type="match status" value="1"/>
</dbReference>
<dbReference type="KEGG" id="salk:FBQ74_15180"/>
<dbReference type="Pfam" id="PF00085">
    <property type="entry name" value="Thioredoxin"/>
    <property type="match status" value="1"/>
</dbReference>
<reference evidence="8 9" key="1">
    <citation type="submission" date="2019-04" db="EMBL/GenBank/DDBJ databases">
        <title>Salinimonas iocasae sp. nov., a halophilic bacterium isolated from the outer tube casing of tubeworms in Okinawa Trough.</title>
        <authorList>
            <person name="Zhang H."/>
            <person name="Wang H."/>
            <person name="Li C."/>
        </authorList>
    </citation>
    <scope>NUCLEOTIDE SEQUENCE [LARGE SCALE GENOMIC DNA]</scope>
    <source>
        <strain evidence="8 9">KX18D6</strain>
    </source>
</reference>
<dbReference type="Gene3D" id="1.25.40.10">
    <property type="entry name" value="Tetratricopeptide repeat domain"/>
    <property type="match status" value="2"/>
</dbReference>
<keyword evidence="9" id="KW-1185">Reference proteome</keyword>
<dbReference type="SUPFAM" id="SSF52833">
    <property type="entry name" value="Thioredoxin-like"/>
    <property type="match status" value="1"/>
</dbReference>
<dbReference type="PANTHER" id="PTHR45663">
    <property type="entry name" value="GEO12009P1"/>
    <property type="match status" value="1"/>
</dbReference>
<evidence type="ECO:0000256" key="6">
    <source>
        <dbReference type="NCBIfam" id="TIGR01068"/>
    </source>
</evidence>
<dbReference type="Pfam" id="PF14559">
    <property type="entry name" value="TPR_19"/>
    <property type="match status" value="1"/>
</dbReference>
<dbReference type="PRINTS" id="PR00421">
    <property type="entry name" value="THIOREDOXIN"/>
</dbReference>
<dbReference type="AlphaFoldDB" id="A0A5B7YH72"/>
<evidence type="ECO:0000313" key="9">
    <source>
        <dbReference type="Proteomes" id="UP000304912"/>
    </source>
</evidence>
<dbReference type="CDD" id="cd02956">
    <property type="entry name" value="ybbN"/>
    <property type="match status" value="1"/>
</dbReference>
<name>A0A5B7YH72_9ALTE</name>
<evidence type="ECO:0000256" key="3">
    <source>
        <dbReference type="ARBA" id="ARBA00022982"/>
    </source>
</evidence>
<dbReference type="FunFam" id="3.40.30.10:FF:000001">
    <property type="entry name" value="Thioredoxin"/>
    <property type="match status" value="1"/>
</dbReference>
<dbReference type="GO" id="GO:0015035">
    <property type="term" value="F:protein-disulfide reductase activity"/>
    <property type="evidence" value="ECO:0007669"/>
    <property type="project" value="UniProtKB-UniRule"/>
</dbReference>
<evidence type="ECO:0000313" key="8">
    <source>
        <dbReference type="EMBL" id="QCZ94726.1"/>
    </source>
</evidence>
<dbReference type="OrthoDB" id="9790390at2"/>
<dbReference type="InterPro" id="IPR036249">
    <property type="entry name" value="Thioredoxin-like_sf"/>
</dbReference>
<dbReference type="GO" id="GO:0006950">
    <property type="term" value="P:response to stress"/>
    <property type="evidence" value="ECO:0007669"/>
    <property type="project" value="UniProtKB-ARBA"/>
</dbReference>
<organism evidence="8 9">
    <name type="scientific">Salinimonas iocasae</name>
    <dbReference type="NCBI Taxonomy" id="2572577"/>
    <lineage>
        <taxon>Bacteria</taxon>
        <taxon>Pseudomonadati</taxon>
        <taxon>Pseudomonadota</taxon>
        <taxon>Gammaproteobacteria</taxon>
        <taxon>Alteromonadales</taxon>
        <taxon>Alteromonadaceae</taxon>
        <taxon>Alteromonas/Salinimonas group</taxon>
        <taxon>Salinimonas</taxon>
    </lineage>
</organism>
<comment type="similarity">
    <text evidence="1">Belongs to the thioredoxin family.</text>
</comment>
<dbReference type="InterPro" id="IPR005746">
    <property type="entry name" value="Thioredoxin"/>
</dbReference>
<evidence type="ECO:0000256" key="1">
    <source>
        <dbReference type="ARBA" id="ARBA00008987"/>
    </source>
</evidence>
<evidence type="ECO:0000256" key="5">
    <source>
        <dbReference type="ARBA" id="ARBA00023284"/>
    </source>
</evidence>
<dbReference type="InterPro" id="IPR017937">
    <property type="entry name" value="Thioredoxin_CS"/>
</dbReference>
<sequence length="286" mass="32247">MDNLVENNVVDITPENFQQVILQQSQEKLVLVDFWAQWCEPCKDLMPMLEKIASEYKNEMILARVDCEAQQEIAAQFGIRNLPTVMVVQAGQPVDGFAGMQSESQIREMLAKYLPQPGDAEMQQAAQFVQQGDYQSAFPLAKQAVDLNAENIDAKYLYIDCLIETGSVAQAKAELETIRLVDQDQRYQTLTGKVELAEQAADSPELRELQTAVENNPDDLQLKIDLAIQLQQAHKVDEALPLLHQVLLTDLNFGEAKKVMLDMINALADGDPQKSLYRRKVYSLLY</sequence>
<dbReference type="PROSITE" id="PS00194">
    <property type="entry name" value="THIOREDOXIN_1"/>
    <property type="match status" value="1"/>
</dbReference>
<dbReference type="SUPFAM" id="SSF48452">
    <property type="entry name" value="TPR-like"/>
    <property type="match status" value="1"/>
</dbReference>
<evidence type="ECO:0000259" key="7">
    <source>
        <dbReference type="PROSITE" id="PS51352"/>
    </source>
</evidence>
<dbReference type="InterPro" id="IPR013766">
    <property type="entry name" value="Thioredoxin_domain"/>
</dbReference>
<keyword evidence="3" id="KW-0249">Electron transport</keyword>